<dbReference type="PANTHER" id="PTHR30383">
    <property type="entry name" value="THIOESTERASE 1/PROTEASE 1/LYSOPHOSPHOLIPASE L1"/>
    <property type="match status" value="1"/>
</dbReference>
<sequence length="277" mass="31646">MKFFAYILGLLAAVVLGVCIWIYYPQYQINQMKKESVSDSPAWASEHEVTYMEYYRSIDKPTIQHLAIGDSIIKGYGANPNENLVESFSVELEEDIKKDVFYQNEGINEMTSSELNELVQQGTYDEQIKTADIITINIGGNDILRLGFEKGFYEAIRSFDTLQKTFDNNLSSITNRIKTLNPDATLLLLELYNPLEQNNEFYDVADKVLPKWNLKLYQLASKLDNAVVIETTAVINSEKPQNLAYDGVHPNALGYNAISEQMLIQFRKDTREPEEQP</sequence>
<dbReference type="InterPro" id="IPR051532">
    <property type="entry name" value="Ester_Hydrolysis_Enzymes"/>
</dbReference>
<dbReference type="OrthoDB" id="26855at2"/>
<gene>
    <name evidence="3" type="ORF">BTO28_08385</name>
</gene>
<evidence type="ECO:0000259" key="2">
    <source>
        <dbReference type="Pfam" id="PF13472"/>
    </source>
</evidence>
<keyword evidence="1" id="KW-0812">Transmembrane</keyword>
<proteinExistence type="predicted"/>
<comment type="caution">
    <text evidence="3">The sequence shown here is derived from an EMBL/GenBank/DDBJ whole genome shotgun (WGS) entry which is preliminary data.</text>
</comment>
<dbReference type="AlphaFoldDB" id="A0A1V2A815"/>
<dbReference type="Pfam" id="PF13472">
    <property type="entry name" value="Lipase_GDSL_2"/>
    <property type="match status" value="1"/>
</dbReference>
<keyword evidence="1" id="KW-1133">Transmembrane helix</keyword>
<dbReference type="RefSeq" id="WP_076765213.1">
    <property type="nucleotide sequence ID" value="NZ_MSFI01000012.1"/>
</dbReference>
<dbReference type="SUPFAM" id="SSF52266">
    <property type="entry name" value="SGNH hydrolase"/>
    <property type="match status" value="1"/>
</dbReference>
<dbReference type="InterPro" id="IPR036514">
    <property type="entry name" value="SGNH_hydro_sf"/>
</dbReference>
<keyword evidence="4" id="KW-1185">Reference proteome</keyword>
<evidence type="ECO:0000256" key="1">
    <source>
        <dbReference type="SAM" id="Phobius"/>
    </source>
</evidence>
<dbReference type="InterPro" id="IPR013830">
    <property type="entry name" value="SGNH_hydro"/>
</dbReference>
<dbReference type="GO" id="GO:0004622">
    <property type="term" value="F:phosphatidylcholine lysophospholipase activity"/>
    <property type="evidence" value="ECO:0007669"/>
    <property type="project" value="TreeGrafter"/>
</dbReference>
<feature type="transmembrane region" description="Helical" evidence="1">
    <location>
        <begin position="6"/>
        <end position="24"/>
    </location>
</feature>
<evidence type="ECO:0000313" key="3">
    <source>
        <dbReference type="EMBL" id="OMP67002.1"/>
    </source>
</evidence>
<dbReference type="STRING" id="1714355.BTO28_08385"/>
<protein>
    <recommendedName>
        <fullName evidence="2">SGNH hydrolase-type esterase domain-containing protein</fullName>
    </recommendedName>
</protein>
<dbReference type="Gene3D" id="3.40.50.1110">
    <property type="entry name" value="SGNH hydrolase"/>
    <property type="match status" value="1"/>
</dbReference>
<dbReference type="EMBL" id="MSFI01000012">
    <property type="protein sequence ID" value="OMP67002.1"/>
    <property type="molecule type" value="Genomic_DNA"/>
</dbReference>
<name>A0A1V2A815_9BACI</name>
<dbReference type="PANTHER" id="PTHR30383:SF27">
    <property type="entry name" value="SPORE GERMINATION LIPASE LIPC"/>
    <property type="match status" value="1"/>
</dbReference>
<keyword evidence="1" id="KW-0472">Membrane</keyword>
<reference evidence="3 4" key="1">
    <citation type="submission" date="2016-12" db="EMBL/GenBank/DDBJ databases">
        <title>Domibacillus sp. SAB 38T whole genome sequencing.</title>
        <authorList>
            <person name="Verma A."/>
            <person name="Ojha A.K."/>
            <person name="Krishnamurthi S."/>
        </authorList>
    </citation>
    <scope>NUCLEOTIDE SEQUENCE [LARGE SCALE GENOMIC DNA]</scope>
    <source>
        <strain evidence="3 4">SAB 38</strain>
    </source>
</reference>
<accession>A0A1V2A815</accession>
<evidence type="ECO:0000313" key="4">
    <source>
        <dbReference type="Proteomes" id="UP000188613"/>
    </source>
</evidence>
<dbReference type="Proteomes" id="UP000188613">
    <property type="component" value="Unassembled WGS sequence"/>
</dbReference>
<organism evidence="3 4">
    <name type="scientific">Domibacillus epiphyticus</name>
    <dbReference type="NCBI Taxonomy" id="1714355"/>
    <lineage>
        <taxon>Bacteria</taxon>
        <taxon>Bacillati</taxon>
        <taxon>Bacillota</taxon>
        <taxon>Bacilli</taxon>
        <taxon>Bacillales</taxon>
        <taxon>Bacillaceae</taxon>
        <taxon>Domibacillus</taxon>
    </lineage>
</organism>
<feature type="domain" description="SGNH hydrolase-type esterase" evidence="2">
    <location>
        <begin position="67"/>
        <end position="256"/>
    </location>
</feature>